<evidence type="ECO:0000256" key="13">
    <source>
        <dbReference type="ARBA" id="ARBA00022967"/>
    </source>
</evidence>
<evidence type="ECO:0000256" key="1">
    <source>
        <dbReference type="ARBA" id="ARBA00001947"/>
    </source>
</evidence>
<dbReference type="PANTHER" id="PTHR30258:SF27">
    <property type="entry name" value="BACTERIOPHAGE ADSORPTION PROTEIN B-RELATED"/>
    <property type="match status" value="1"/>
</dbReference>
<evidence type="ECO:0000256" key="14">
    <source>
        <dbReference type="ARBA" id="ARBA00023136"/>
    </source>
</evidence>
<dbReference type="FunFam" id="3.40.50.300:FF:000398">
    <property type="entry name" value="Type IV pilus assembly ATPase PilB"/>
    <property type="match status" value="1"/>
</dbReference>
<name>A0A0M2KGX5_9GAMM</name>
<evidence type="ECO:0000256" key="3">
    <source>
        <dbReference type="ARBA" id="ARBA00004533"/>
    </source>
</evidence>
<evidence type="ECO:0000256" key="16">
    <source>
        <dbReference type="RuleBase" id="RU366070"/>
    </source>
</evidence>
<comment type="cofactor">
    <cofactor evidence="1">
        <name>Zn(2+)</name>
        <dbReference type="ChEBI" id="CHEBI:29105"/>
    </cofactor>
</comment>
<dbReference type="CDD" id="cd01129">
    <property type="entry name" value="PulE-GspE-like"/>
    <property type="match status" value="1"/>
</dbReference>
<comment type="subcellular location">
    <subcellularLocation>
        <location evidence="3 16">Cell inner membrane</location>
    </subcellularLocation>
</comment>
<dbReference type="GO" id="GO:0008564">
    <property type="term" value="F:protein-exporting ATPase activity"/>
    <property type="evidence" value="ECO:0007669"/>
    <property type="project" value="UniProtKB-EC"/>
</dbReference>
<gene>
    <name evidence="18" type="ORF">SY86_15915</name>
</gene>
<dbReference type="GO" id="GO:0005524">
    <property type="term" value="F:ATP binding"/>
    <property type="evidence" value="ECO:0007669"/>
    <property type="project" value="UniProtKB-UniRule"/>
</dbReference>
<keyword evidence="12 16" id="KW-0653">Protein transport</keyword>
<keyword evidence="10" id="KW-0862">Zinc</keyword>
<evidence type="ECO:0000259" key="17">
    <source>
        <dbReference type="PROSITE" id="PS00662"/>
    </source>
</evidence>
<dbReference type="AlphaFoldDB" id="A0A0M2KGX5"/>
<dbReference type="InterPro" id="IPR001482">
    <property type="entry name" value="T2SS/T4SS_dom"/>
</dbReference>
<dbReference type="FunFam" id="3.30.450.90:FF:000001">
    <property type="entry name" value="Type II secretion system ATPase GspE"/>
    <property type="match status" value="1"/>
</dbReference>
<dbReference type="GO" id="GO:0016887">
    <property type="term" value="F:ATP hydrolysis activity"/>
    <property type="evidence" value="ECO:0007669"/>
    <property type="project" value="TreeGrafter"/>
</dbReference>
<dbReference type="PANTHER" id="PTHR30258">
    <property type="entry name" value="TYPE II SECRETION SYSTEM PROTEIN GSPE-RELATED"/>
    <property type="match status" value="1"/>
</dbReference>
<dbReference type="InterPro" id="IPR003593">
    <property type="entry name" value="AAA+_ATPase"/>
</dbReference>
<comment type="catalytic activity">
    <reaction evidence="15">
        <text>ATP + H2O + cellular proteinSide 1 = ADP + phosphate + cellular proteinSide 2.</text>
        <dbReference type="EC" id="7.4.2.8"/>
    </reaction>
</comment>
<dbReference type="NCBIfam" id="TIGR02533">
    <property type="entry name" value="type_II_gspE"/>
    <property type="match status" value="1"/>
</dbReference>
<dbReference type="InterPro" id="IPR013369">
    <property type="entry name" value="T2SS_GspE"/>
</dbReference>
<dbReference type="InterPro" id="IPR054757">
    <property type="entry name" value="GSPE_N1E"/>
</dbReference>
<protein>
    <recommendedName>
        <fullName evidence="16">Type II secretion system protein E</fullName>
        <shortName evidence="16">T2SS protein E</shortName>
    </recommendedName>
    <alternativeName>
        <fullName evidence="16">Type II traffic warden ATPase</fullName>
    </alternativeName>
</protein>
<evidence type="ECO:0000313" key="19">
    <source>
        <dbReference type="Proteomes" id="UP000033924"/>
    </source>
</evidence>
<evidence type="ECO:0000256" key="9">
    <source>
        <dbReference type="ARBA" id="ARBA00022741"/>
    </source>
</evidence>
<dbReference type="SUPFAM" id="SSF52540">
    <property type="entry name" value="P-loop containing nucleoside triphosphate hydrolases"/>
    <property type="match status" value="1"/>
</dbReference>
<keyword evidence="7" id="KW-0997">Cell inner membrane</keyword>
<evidence type="ECO:0000256" key="2">
    <source>
        <dbReference type="ARBA" id="ARBA00003288"/>
    </source>
</evidence>
<dbReference type="InterPro" id="IPR027417">
    <property type="entry name" value="P-loop_NTPase"/>
</dbReference>
<sequence>MKGKLLSLEWSQQHGILLGEQDGTPALFYRSGVAPLALMSAMRSIGSETPLLHLDDESFSSRLISRFQHSSSGASEVMAELGSELDMYQLADALPNHEELMNEDSDAPIVRLINAILSQAIKERASDVHIEPFGLLIAVRFRIDGVLHKMLEPERRLASMLVSRIKVMSKLDIAEKRMPQDGRISLRLGHQAIDVRVSVIPCSHGERVVMRLLDKNVVPLSLSHLGMSEALCKRVMMLANRPNGIFLVTGPTGSGKSTTLYAVISALNRAERNIMTIEDPVEYDIAGISQTQVNPKVEMTFAHGLRAILRQDPDVILIGEIRDHETAQIAVQASLTGHMVLATLHTNTSVGAITRLQDMGVEPFLLSGSLSGVLAQRLVRRLCKHCRRPVTLIKEECQSLGVPWRDGLAAWVPGGCEHCHHSGYRGRTSLHEILVLNGTMRSRIHQNVNEAELVALSDNFMSLRLDGFAKILVGVTSVEEVLRATGEVEGNEI</sequence>
<dbReference type="GO" id="GO:0015627">
    <property type="term" value="C:type II protein secretion system complex"/>
    <property type="evidence" value="ECO:0007669"/>
    <property type="project" value="UniProtKB-UniRule"/>
</dbReference>
<dbReference type="Gene3D" id="3.30.450.90">
    <property type="match status" value="1"/>
</dbReference>
<reference evidence="18 19" key="1">
    <citation type="submission" date="2015-01" db="EMBL/GenBank/DDBJ databases">
        <title>Erwinia tracheiphila.</title>
        <authorList>
            <person name="Shapiro L.R."/>
        </authorList>
    </citation>
    <scope>NUCLEOTIDE SEQUENCE [LARGE SCALE GENOMIC DNA]</scope>
    <source>
        <strain evidence="18 19">BuffGH</strain>
    </source>
</reference>
<dbReference type="Gene3D" id="3.40.50.300">
    <property type="entry name" value="P-loop containing nucleotide triphosphate hydrolases"/>
    <property type="match status" value="1"/>
</dbReference>
<evidence type="ECO:0000256" key="10">
    <source>
        <dbReference type="ARBA" id="ARBA00022833"/>
    </source>
</evidence>
<comment type="function">
    <text evidence="2 16">ATPase component of the type II secretion system required for the energy-dependent secretion of extracellular factors such as proteases and toxins from the periplasm. Acts as a molecular motor to provide the energy that is required for assembly of the pseudopilus and the extrusion of substrates generated in the cytoplasm.</text>
</comment>
<dbReference type="GO" id="GO:0005886">
    <property type="term" value="C:plasma membrane"/>
    <property type="evidence" value="ECO:0007669"/>
    <property type="project" value="UniProtKB-SubCell"/>
</dbReference>
<dbReference type="SUPFAM" id="SSF160246">
    <property type="entry name" value="EspE N-terminal domain-like"/>
    <property type="match status" value="1"/>
</dbReference>
<keyword evidence="14" id="KW-0472">Membrane</keyword>
<accession>A0A0M2KGX5</accession>
<evidence type="ECO:0000256" key="6">
    <source>
        <dbReference type="ARBA" id="ARBA00022475"/>
    </source>
</evidence>
<dbReference type="InterPro" id="IPR037257">
    <property type="entry name" value="T2SS_E_N_sf"/>
</dbReference>
<keyword evidence="8" id="KW-0479">Metal-binding</keyword>
<dbReference type="STRING" id="65700.SY86_15915"/>
<dbReference type="GO" id="GO:0015628">
    <property type="term" value="P:protein secretion by the type II secretion system"/>
    <property type="evidence" value="ECO:0007669"/>
    <property type="project" value="UniProtKB-UniRule"/>
</dbReference>
<dbReference type="PROSITE" id="PS00662">
    <property type="entry name" value="T2SP_E"/>
    <property type="match status" value="1"/>
</dbReference>
<organism evidence="18 19">
    <name type="scientific">Erwinia tracheiphila</name>
    <dbReference type="NCBI Taxonomy" id="65700"/>
    <lineage>
        <taxon>Bacteria</taxon>
        <taxon>Pseudomonadati</taxon>
        <taxon>Pseudomonadota</taxon>
        <taxon>Gammaproteobacteria</taxon>
        <taxon>Enterobacterales</taxon>
        <taxon>Erwiniaceae</taxon>
        <taxon>Erwinia</taxon>
    </lineage>
</organism>
<dbReference type="GO" id="GO:0046872">
    <property type="term" value="F:metal ion binding"/>
    <property type="evidence" value="ECO:0007669"/>
    <property type="project" value="UniProtKB-KW"/>
</dbReference>
<proteinExistence type="inferred from homology"/>
<keyword evidence="5 16" id="KW-0813">Transport</keyword>
<dbReference type="Proteomes" id="UP000033924">
    <property type="component" value="Unassembled WGS sequence"/>
</dbReference>
<evidence type="ECO:0000256" key="8">
    <source>
        <dbReference type="ARBA" id="ARBA00022723"/>
    </source>
</evidence>
<comment type="caution">
    <text evidence="18">The sequence shown here is derived from an EMBL/GenBank/DDBJ whole genome shotgun (WGS) entry which is preliminary data.</text>
</comment>
<keyword evidence="19" id="KW-1185">Reference proteome</keyword>
<dbReference type="Gene3D" id="3.30.300.160">
    <property type="entry name" value="Type II secretion system, protein E, N-terminal domain"/>
    <property type="match status" value="1"/>
</dbReference>
<evidence type="ECO:0000256" key="5">
    <source>
        <dbReference type="ARBA" id="ARBA00022448"/>
    </source>
</evidence>
<dbReference type="EMBL" id="JXNU01000003">
    <property type="protein sequence ID" value="KKF36587.1"/>
    <property type="molecule type" value="Genomic_DNA"/>
</dbReference>
<evidence type="ECO:0000256" key="12">
    <source>
        <dbReference type="ARBA" id="ARBA00022927"/>
    </source>
</evidence>
<dbReference type="SMART" id="SM00382">
    <property type="entry name" value="AAA"/>
    <property type="match status" value="1"/>
</dbReference>
<keyword evidence="6" id="KW-1003">Cell membrane</keyword>
<dbReference type="Pfam" id="PF00437">
    <property type="entry name" value="T2SSE"/>
    <property type="match status" value="1"/>
</dbReference>
<evidence type="ECO:0000256" key="4">
    <source>
        <dbReference type="ARBA" id="ARBA00006611"/>
    </source>
</evidence>
<feature type="domain" description="Bacterial type II secretion system protein E" evidence="17">
    <location>
        <begin position="309"/>
        <end position="323"/>
    </location>
</feature>
<evidence type="ECO:0000256" key="15">
    <source>
        <dbReference type="ARBA" id="ARBA00034006"/>
    </source>
</evidence>
<keyword evidence="9 16" id="KW-0547">Nucleotide-binding</keyword>
<evidence type="ECO:0000256" key="11">
    <source>
        <dbReference type="ARBA" id="ARBA00022840"/>
    </source>
</evidence>
<dbReference type="PATRIC" id="fig|65700.7.peg.3986"/>
<evidence type="ECO:0000313" key="18">
    <source>
        <dbReference type="EMBL" id="KKF36587.1"/>
    </source>
</evidence>
<keyword evidence="13" id="KW-1278">Translocase</keyword>
<dbReference type="RefSeq" id="WP_016192398.1">
    <property type="nucleotide sequence ID" value="NZ_CP089932.1"/>
</dbReference>
<dbReference type="Pfam" id="PF22341">
    <property type="entry name" value="GSPE_N1E"/>
    <property type="match status" value="1"/>
</dbReference>
<evidence type="ECO:0000256" key="7">
    <source>
        <dbReference type="ARBA" id="ARBA00022519"/>
    </source>
</evidence>
<comment type="similarity">
    <text evidence="4 16">Belongs to the GSP E family.</text>
</comment>
<keyword evidence="11 16" id="KW-0067">ATP-binding</keyword>